<feature type="domain" description="Cyclic-phosphate processing Receiver" evidence="1">
    <location>
        <begin position="1"/>
        <end position="84"/>
    </location>
</feature>
<comment type="caution">
    <text evidence="2">The sequence shown here is derived from an EMBL/GenBank/DDBJ whole genome shotgun (WGS) entry which is preliminary data.</text>
</comment>
<gene>
    <name evidence="2" type="ORF">WAZ07_04490</name>
</gene>
<dbReference type="EMBL" id="JBAWSX010000002">
    <property type="protein sequence ID" value="MEI4800592.1"/>
    <property type="molecule type" value="Genomic_DNA"/>
</dbReference>
<sequence length="104" mass="12053">MNVYMDDQRPCPAGFTLATTVEQALELIRNNKIHTLSLDYNMGFRQRNGLYFVDVFCKEQLYVEEIHFHTNDTIGQHYMLKRIQKGKESGEISSSIIIKCVGSY</sequence>
<proteinExistence type="predicted"/>
<evidence type="ECO:0000259" key="1">
    <source>
        <dbReference type="Pfam" id="PF20274"/>
    </source>
</evidence>
<name>A0ABU8FD22_9BACI</name>
<dbReference type="Pfam" id="PF20274">
    <property type="entry name" value="cREC_REC"/>
    <property type="match status" value="1"/>
</dbReference>
<dbReference type="RefSeq" id="WP_336471499.1">
    <property type="nucleotide sequence ID" value="NZ_JBAWSX010000002.1"/>
</dbReference>
<reference evidence="2 3" key="1">
    <citation type="submission" date="2024-01" db="EMBL/GenBank/DDBJ databases">
        <title>Seven novel Bacillus-like species.</title>
        <authorList>
            <person name="Liu G."/>
        </authorList>
    </citation>
    <scope>NUCLEOTIDE SEQUENCE [LARGE SCALE GENOMIC DNA]</scope>
    <source>
        <strain evidence="2 3">FJAT-51639</strain>
    </source>
</reference>
<keyword evidence="3" id="KW-1185">Reference proteome</keyword>
<evidence type="ECO:0000313" key="3">
    <source>
        <dbReference type="Proteomes" id="UP001372526"/>
    </source>
</evidence>
<evidence type="ECO:0000313" key="2">
    <source>
        <dbReference type="EMBL" id="MEI4800592.1"/>
    </source>
</evidence>
<dbReference type="Proteomes" id="UP001372526">
    <property type="component" value="Unassembled WGS sequence"/>
</dbReference>
<dbReference type="InterPro" id="IPR046909">
    <property type="entry name" value="cREC_REC"/>
</dbReference>
<protein>
    <submittedName>
        <fullName evidence="2">Cyclic-phosphate processing receiver domain-containing protein</fullName>
    </submittedName>
</protein>
<organism evidence="2 3">
    <name type="scientific">Bacillus bruguierae</name>
    <dbReference type="NCBI Taxonomy" id="3127667"/>
    <lineage>
        <taxon>Bacteria</taxon>
        <taxon>Bacillati</taxon>
        <taxon>Bacillota</taxon>
        <taxon>Bacilli</taxon>
        <taxon>Bacillales</taxon>
        <taxon>Bacillaceae</taxon>
        <taxon>Bacillus</taxon>
    </lineage>
</organism>
<accession>A0ABU8FD22</accession>